<dbReference type="OrthoDB" id="3027208at2759"/>
<dbReference type="InterPro" id="IPR000210">
    <property type="entry name" value="BTB/POZ_dom"/>
</dbReference>
<dbReference type="PROSITE" id="PS50097">
    <property type="entry name" value="BTB"/>
    <property type="match status" value="1"/>
</dbReference>
<feature type="region of interest" description="Disordered" evidence="1">
    <location>
        <begin position="1"/>
        <end position="32"/>
    </location>
</feature>
<keyword evidence="4" id="KW-1185">Reference proteome</keyword>
<dbReference type="Pfam" id="PF00651">
    <property type="entry name" value="BTB"/>
    <property type="match status" value="1"/>
</dbReference>
<dbReference type="Proteomes" id="UP000076532">
    <property type="component" value="Unassembled WGS sequence"/>
</dbReference>
<dbReference type="SUPFAM" id="SSF54695">
    <property type="entry name" value="POZ domain"/>
    <property type="match status" value="1"/>
</dbReference>
<protein>
    <recommendedName>
        <fullName evidence="2">BTB domain-containing protein</fullName>
    </recommendedName>
</protein>
<dbReference type="EMBL" id="KV417668">
    <property type="protein sequence ID" value="KZP11090.1"/>
    <property type="molecule type" value="Genomic_DNA"/>
</dbReference>
<sequence length="338" mass="37970">MSTDQQPALKRKRADSSSSSEETPRSADTTRSDLWYDDGNVILQAESMQFKVHKSILAENSSVFKDMFAFPQPPSTEAQLVEGCPVVRVSDSAEEMGYVLQELCQRKHRRYGVSLPLTILSAFLCIGQKYDIQDLYVDAQKMIFTGAPATLHDHDALISLPTGPAAFYFRVDRSAPCRPDWYYGLQLVLLARRTGLLSILAFGLYYSSVRCTPEHIMDGTVLDDETIVSLAIQDQLACFVGYRAMLDAQADTTYAWLHDDNFGAAHCTTPGRCKTTRQRYIIDKFTHKQRVTGLRPWIDIGPLRLCVECNKDAQVAHEAGQAEFWDKIPGLFGLPPWT</sequence>
<evidence type="ECO:0000313" key="4">
    <source>
        <dbReference type="Proteomes" id="UP000076532"/>
    </source>
</evidence>
<dbReference type="Gene3D" id="3.30.710.10">
    <property type="entry name" value="Potassium Channel Kv1.1, Chain A"/>
    <property type="match status" value="1"/>
</dbReference>
<dbReference type="STRING" id="436010.A0A165ZZG2"/>
<evidence type="ECO:0000313" key="3">
    <source>
        <dbReference type="EMBL" id="KZP11090.1"/>
    </source>
</evidence>
<feature type="compositionally biased region" description="Basic and acidic residues" evidence="1">
    <location>
        <begin position="22"/>
        <end position="31"/>
    </location>
</feature>
<gene>
    <name evidence="3" type="ORF">FIBSPDRAFT_1050915</name>
</gene>
<evidence type="ECO:0000259" key="2">
    <source>
        <dbReference type="PROSITE" id="PS50097"/>
    </source>
</evidence>
<dbReference type="InterPro" id="IPR011333">
    <property type="entry name" value="SKP1/BTB/POZ_sf"/>
</dbReference>
<organism evidence="3 4">
    <name type="scientific">Athelia psychrophila</name>
    <dbReference type="NCBI Taxonomy" id="1759441"/>
    <lineage>
        <taxon>Eukaryota</taxon>
        <taxon>Fungi</taxon>
        <taxon>Dikarya</taxon>
        <taxon>Basidiomycota</taxon>
        <taxon>Agaricomycotina</taxon>
        <taxon>Agaricomycetes</taxon>
        <taxon>Agaricomycetidae</taxon>
        <taxon>Atheliales</taxon>
        <taxon>Atheliaceae</taxon>
        <taxon>Athelia</taxon>
    </lineage>
</organism>
<accession>A0A165ZZG2</accession>
<reference evidence="3 4" key="1">
    <citation type="journal article" date="2016" name="Mol. Biol. Evol.">
        <title>Comparative Genomics of Early-Diverging Mushroom-Forming Fungi Provides Insights into the Origins of Lignocellulose Decay Capabilities.</title>
        <authorList>
            <person name="Nagy L.G."/>
            <person name="Riley R."/>
            <person name="Tritt A."/>
            <person name="Adam C."/>
            <person name="Daum C."/>
            <person name="Floudas D."/>
            <person name="Sun H."/>
            <person name="Yadav J.S."/>
            <person name="Pangilinan J."/>
            <person name="Larsson K.H."/>
            <person name="Matsuura K."/>
            <person name="Barry K."/>
            <person name="Labutti K."/>
            <person name="Kuo R."/>
            <person name="Ohm R.A."/>
            <person name="Bhattacharya S.S."/>
            <person name="Shirouzu T."/>
            <person name="Yoshinaga Y."/>
            <person name="Martin F.M."/>
            <person name="Grigoriev I.V."/>
            <person name="Hibbett D.S."/>
        </authorList>
    </citation>
    <scope>NUCLEOTIDE SEQUENCE [LARGE SCALE GENOMIC DNA]</scope>
    <source>
        <strain evidence="3 4">CBS 109695</strain>
    </source>
</reference>
<name>A0A165ZZG2_9AGAM</name>
<proteinExistence type="predicted"/>
<dbReference type="CDD" id="cd18186">
    <property type="entry name" value="BTB_POZ_ZBTB_KLHL-like"/>
    <property type="match status" value="1"/>
</dbReference>
<feature type="domain" description="BTB" evidence="2">
    <location>
        <begin position="39"/>
        <end position="68"/>
    </location>
</feature>
<dbReference type="AlphaFoldDB" id="A0A165ZZG2"/>
<evidence type="ECO:0000256" key="1">
    <source>
        <dbReference type="SAM" id="MobiDB-lite"/>
    </source>
</evidence>